<dbReference type="PANTHER" id="PTHR42859">
    <property type="entry name" value="OXIDOREDUCTASE"/>
    <property type="match status" value="1"/>
</dbReference>
<protein>
    <submittedName>
        <fullName evidence="7">4Fe-4S dicluster domain-containing protein</fullName>
    </submittedName>
</protein>
<dbReference type="AlphaFoldDB" id="A0A9E9LMH4"/>
<evidence type="ECO:0000256" key="3">
    <source>
        <dbReference type="ARBA" id="ARBA00022737"/>
    </source>
</evidence>
<evidence type="ECO:0000313" key="8">
    <source>
        <dbReference type="EMBL" id="WAV96935.1"/>
    </source>
</evidence>
<keyword evidence="2" id="KW-0479">Metal-binding</keyword>
<dbReference type="Pfam" id="PF13247">
    <property type="entry name" value="Fer4_11"/>
    <property type="match status" value="1"/>
</dbReference>
<dbReference type="RefSeq" id="WP_269264414.1">
    <property type="nucleotide sequence ID" value="NZ_CP098248.1"/>
</dbReference>
<dbReference type="PROSITE" id="PS51379">
    <property type="entry name" value="4FE4S_FER_2"/>
    <property type="match status" value="2"/>
</dbReference>
<evidence type="ECO:0000313" key="9">
    <source>
        <dbReference type="Proteomes" id="UP001164794"/>
    </source>
</evidence>
<keyword evidence="9" id="KW-1185">Reference proteome</keyword>
<feature type="domain" description="4Fe-4S ferredoxin-type" evidence="6">
    <location>
        <begin position="2"/>
        <end position="32"/>
    </location>
</feature>
<dbReference type="SUPFAM" id="SSF54862">
    <property type="entry name" value="4Fe-4S ferredoxins"/>
    <property type="match status" value="1"/>
</dbReference>
<evidence type="ECO:0000256" key="1">
    <source>
        <dbReference type="ARBA" id="ARBA00022485"/>
    </source>
</evidence>
<dbReference type="Pfam" id="PF12800">
    <property type="entry name" value="Fer4_4"/>
    <property type="match status" value="1"/>
</dbReference>
<reference evidence="8" key="1">
    <citation type="journal article" date="2022" name="Front. Microbiol.">
        <title>New perspectives on an old grouping: The genomic and phenotypic variability of Oxalobacter formigenes and the implications for calcium oxalate stone prevention.</title>
        <authorList>
            <person name="Chmiel J.A."/>
            <person name="Carr C."/>
            <person name="Stuivenberg G.A."/>
            <person name="Venema R."/>
            <person name="Chanyi R.M."/>
            <person name="Al K.F."/>
            <person name="Giguere D."/>
            <person name="Say H."/>
            <person name="Akouris P.P."/>
            <person name="Dominguez Romero S.A."/>
            <person name="Kwong A."/>
            <person name="Tai V."/>
            <person name="Koval S.F."/>
            <person name="Razvi H."/>
            <person name="Bjazevic J."/>
            <person name="Burton J.P."/>
        </authorList>
    </citation>
    <scope>NUCLEOTIDE SEQUENCE</scope>
    <source>
        <strain evidence="8">HOxNP-1</strain>
    </source>
</reference>
<evidence type="ECO:0000256" key="5">
    <source>
        <dbReference type="ARBA" id="ARBA00023014"/>
    </source>
</evidence>
<dbReference type="InterPro" id="IPR017900">
    <property type="entry name" value="4Fe4S_Fe_S_CS"/>
</dbReference>
<organism evidence="7">
    <name type="scientific">Oxalobacter aliiformigenes</name>
    <dbReference type="NCBI Taxonomy" id="2946593"/>
    <lineage>
        <taxon>Bacteria</taxon>
        <taxon>Pseudomonadati</taxon>
        <taxon>Pseudomonadota</taxon>
        <taxon>Betaproteobacteria</taxon>
        <taxon>Burkholderiales</taxon>
        <taxon>Oxalobacteraceae</taxon>
        <taxon>Oxalobacter</taxon>
    </lineage>
</organism>
<proteinExistence type="predicted"/>
<evidence type="ECO:0000313" key="7">
    <source>
        <dbReference type="EMBL" id="WAV91148.1"/>
    </source>
</evidence>
<dbReference type="GO" id="GO:0051539">
    <property type="term" value="F:4 iron, 4 sulfur cluster binding"/>
    <property type="evidence" value="ECO:0007669"/>
    <property type="project" value="UniProtKB-KW"/>
</dbReference>
<dbReference type="Proteomes" id="UP001164819">
    <property type="component" value="Chromosome"/>
</dbReference>
<dbReference type="EMBL" id="CP098248">
    <property type="protein sequence ID" value="WAV96935.1"/>
    <property type="molecule type" value="Genomic_DNA"/>
</dbReference>
<sequence length="180" mass="19882">MNRFVIAEPDKCIGCRTCEIACVLAHPTGAENDLTPENFHPRLKVVKGLSMSAPVQCHHCENAPCVNVCPTNALVYRENTVQLIEERCIGCQTCVLACPFGAMQIVTRPVRQAELGPLTVRKTVRVAHKCDFCIDVPEGPQCAKVCPTKALHIIDMGKLEEKISQKREKSAFNLPPDAFR</sequence>
<keyword evidence="1" id="KW-0004">4Fe-4S</keyword>
<dbReference type="CDD" id="cd10554">
    <property type="entry name" value="HycB_like"/>
    <property type="match status" value="1"/>
</dbReference>
<evidence type="ECO:0000256" key="4">
    <source>
        <dbReference type="ARBA" id="ARBA00023004"/>
    </source>
</evidence>
<dbReference type="InterPro" id="IPR050294">
    <property type="entry name" value="RnfB_subfamily"/>
</dbReference>
<dbReference type="Gene3D" id="3.30.70.20">
    <property type="match status" value="2"/>
</dbReference>
<reference evidence="7" key="2">
    <citation type="journal article" date="2022" name="Front. Microbiol.">
        <title>New perspectives on an old grouping: The genomic and phenotypic variability of Oxalobacter formigenes and the implications for calcium oxalate stone prevention.</title>
        <authorList>
            <person name="Chmiel J.A."/>
            <person name="Carr C."/>
            <person name="Stuivenberg G.A."/>
            <person name="Venema R."/>
            <person name="Chanyi R.M."/>
            <person name="Al K.F."/>
            <person name="Giguere D."/>
            <person name="Say H."/>
            <person name="Akouris P.P."/>
            <person name="Dominguez Romero S.A."/>
            <person name="Kwong A."/>
            <person name="Tai V."/>
            <person name="Koval S.F."/>
            <person name="Razvi H."/>
            <person name="Bjazevic J."/>
            <person name="Burton J.P."/>
        </authorList>
    </citation>
    <scope>NUCLEOTIDE SEQUENCE</scope>
    <source>
        <strain evidence="7">OxK</strain>
    </source>
</reference>
<name>A0A9E9LMH4_9BURK</name>
<feature type="domain" description="4Fe-4S ferredoxin-type" evidence="6">
    <location>
        <begin position="79"/>
        <end position="108"/>
    </location>
</feature>
<gene>
    <name evidence="8" type="ORF">NB645_09055</name>
    <name evidence="7" type="ORF">NB646_10180</name>
</gene>
<accession>A0A9E9LMH4</accession>
<keyword evidence="4" id="KW-0408">Iron</keyword>
<dbReference type="PANTHER" id="PTHR42859:SF17">
    <property type="entry name" value="ELECTRON TRANSPORT PROTEIN HYDN-RELATED"/>
    <property type="match status" value="1"/>
</dbReference>
<dbReference type="InterPro" id="IPR017896">
    <property type="entry name" value="4Fe4S_Fe-S-bd"/>
</dbReference>
<dbReference type="GO" id="GO:0046872">
    <property type="term" value="F:metal ion binding"/>
    <property type="evidence" value="ECO:0007669"/>
    <property type="project" value="UniProtKB-KW"/>
</dbReference>
<dbReference type="EMBL" id="CP098251">
    <property type="protein sequence ID" value="WAV91148.1"/>
    <property type="molecule type" value="Genomic_DNA"/>
</dbReference>
<evidence type="ECO:0000256" key="2">
    <source>
        <dbReference type="ARBA" id="ARBA00022723"/>
    </source>
</evidence>
<dbReference type="Proteomes" id="UP001164794">
    <property type="component" value="Chromosome"/>
</dbReference>
<keyword evidence="5" id="KW-0411">Iron-sulfur</keyword>
<evidence type="ECO:0000259" key="6">
    <source>
        <dbReference type="PROSITE" id="PS51379"/>
    </source>
</evidence>
<dbReference type="PROSITE" id="PS00198">
    <property type="entry name" value="4FE4S_FER_1"/>
    <property type="match status" value="1"/>
</dbReference>
<keyword evidence="3" id="KW-0677">Repeat</keyword>